<evidence type="ECO:0000313" key="5">
    <source>
        <dbReference type="Proteomes" id="UP001549691"/>
    </source>
</evidence>
<dbReference type="InterPro" id="IPR016181">
    <property type="entry name" value="Acyl_CoA_acyltransferase"/>
</dbReference>
<accession>A0ABV2TKE0</accession>
<evidence type="ECO:0000259" key="3">
    <source>
        <dbReference type="PROSITE" id="PS51186"/>
    </source>
</evidence>
<dbReference type="PROSITE" id="PS51186">
    <property type="entry name" value="GNAT"/>
    <property type="match status" value="1"/>
</dbReference>
<dbReference type="Proteomes" id="UP001549691">
    <property type="component" value="Unassembled WGS sequence"/>
</dbReference>
<dbReference type="InterPro" id="IPR050832">
    <property type="entry name" value="Bact_Acetyltransf"/>
</dbReference>
<evidence type="ECO:0000256" key="2">
    <source>
        <dbReference type="ARBA" id="ARBA00023315"/>
    </source>
</evidence>
<dbReference type="RefSeq" id="WP_354599957.1">
    <property type="nucleotide sequence ID" value="NZ_JBEWZI010000003.1"/>
</dbReference>
<evidence type="ECO:0000256" key="1">
    <source>
        <dbReference type="ARBA" id="ARBA00022679"/>
    </source>
</evidence>
<sequence length="163" mass="18075">MPYTLAPTTEAYFPGLHRALDIVARERKYLAFLQAPPFEVSLPFYRNIVANDLCQFVALQGEEVVGWCDVLPCPMPVRTHVGHLGIGLIPSARHQGLGARLMEATLAKAQAKGLTRIELVVRCDNPSAQALYERFGFIAEGVQRRGNCIESEYIDTLAMALLF</sequence>
<proteinExistence type="predicted"/>
<name>A0ABV2TKE0_9RHOO</name>
<dbReference type="InterPro" id="IPR000182">
    <property type="entry name" value="GNAT_dom"/>
</dbReference>
<dbReference type="EMBL" id="JBEWZI010000003">
    <property type="protein sequence ID" value="MET7013497.1"/>
    <property type="molecule type" value="Genomic_DNA"/>
</dbReference>
<evidence type="ECO:0000313" key="4">
    <source>
        <dbReference type="EMBL" id="MET7013497.1"/>
    </source>
</evidence>
<organism evidence="4 5">
    <name type="scientific">Uliginosibacterium flavum</name>
    <dbReference type="NCBI Taxonomy" id="1396831"/>
    <lineage>
        <taxon>Bacteria</taxon>
        <taxon>Pseudomonadati</taxon>
        <taxon>Pseudomonadota</taxon>
        <taxon>Betaproteobacteria</taxon>
        <taxon>Rhodocyclales</taxon>
        <taxon>Zoogloeaceae</taxon>
        <taxon>Uliginosibacterium</taxon>
    </lineage>
</organism>
<gene>
    <name evidence="4" type="ORF">ABXR19_04800</name>
</gene>
<reference evidence="4 5" key="1">
    <citation type="submission" date="2024-07" db="EMBL/GenBank/DDBJ databases">
        <title>Uliginosibacterium flavum JJ3220;KACC:17644.</title>
        <authorList>
            <person name="Kim M.K."/>
        </authorList>
    </citation>
    <scope>NUCLEOTIDE SEQUENCE [LARGE SCALE GENOMIC DNA]</scope>
    <source>
        <strain evidence="4 5">KACC:17644</strain>
    </source>
</reference>
<dbReference type="SUPFAM" id="SSF55729">
    <property type="entry name" value="Acyl-CoA N-acyltransferases (Nat)"/>
    <property type="match status" value="1"/>
</dbReference>
<dbReference type="CDD" id="cd04301">
    <property type="entry name" value="NAT_SF"/>
    <property type="match status" value="1"/>
</dbReference>
<keyword evidence="2" id="KW-0012">Acyltransferase</keyword>
<feature type="domain" description="N-acetyltransferase" evidence="3">
    <location>
        <begin position="7"/>
        <end position="163"/>
    </location>
</feature>
<keyword evidence="5" id="KW-1185">Reference proteome</keyword>
<protein>
    <submittedName>
        <fullName evidence="4">GNAT family N-acetyltransferase</fullName>
    </submittedName>
</protein>
<comment type="caution">
    <text evidence="4">The sequence shown here is derived from an EMBL/GenBank/DDBJ whole genome shotgun (WGS) entry which is preliminary data.</text>
</comment>
<dbReference type="PANTHER" id="PTHR43877">
    <property type="entry name" value="AMINOALKYLPHOSPHONATE N-ACETYLTRANSFERASE-RELATED-RELATED"/>
    <property type="match status" value="1"/>
</dbReference>
<dbReference type="Pfam" id="PF00583">
    <property type="entry name" value="Acetyltransf_1"/>
    <property type="match status" value="1"/>
</dbReference>
<keyword evidence="1" id="KW-0808">Transferase</keyword>
<dbReference type="Gene3D" id="3.40.630.30">
    <property type="match status" value="1"/>
</dbReference>